<evidence type="ECO:0000256" key="1">
    <source>
        <dbReference type="ARBA" id="ARBA00004459"/>
    </source>
</evidence>
<dbReference type="InterPro" id="IPR045851">
    <property type="entry name" value="AMP-bd_C_sf"/>
</dbReference>
<dbReference type="AlphaFoldDB" id="A0A5B8RY79"/>
<feature type="domain" description="Flagellar M-ring N-terminal" evidence="9">
    <location>
        <begin position="33"/>
        <end position="196"/>
    </location>
</feature>
<gene>
    <name evidence="10" type="ORF">FOZ74_09040</name>
</gene>
<dbReference type="Proteomes" id="UP000321199">
    <property type="component" value="Chromosome"/>
</dbReference>
<keyword evidence="6 8" id="KW-0998">Cell outer membrane</keyword>
<dbReference type="NCBIfam" id="TIGR02544">
    <property type="entry name" value="III_secr_YscJ"/>
    <property type="match status" value="1"/>
</dbReference>
<dbReference type="GO" id="GO:0009279">
    <property type="term" value="C:cell outer membrane"/>
    <property type="evidence" value="ECO:0007669"/>
    <property type="project" value="UniProtKB-SubCell"/>
</dbReference>
<evidence type="ECO:0000256" key="5">
    <source>
        <dbReference type="ARBA" id="ARBA00023139"/>
    </source>
</evidence>
<keyword evidence="3 8" id="KW-0732">Signal</keyword>
<keyword evidence="7 8" id="KW-0449">Lipoprotein</keyword>
<organism evidence="10 11">
    <name type="scientific">Comamonas flocculans</name>
    <dbReference type="NCBI Taxonomy" id="2597701"/>
    <lineage>
        <taxon>Bacteria</taxon>
        <taxon>Pseudomonadati</taxon>
        <taxon>Pseudomonadota</taxon>
        <taxon>Betaproteobacteria</taxon>
        <taxon>Burkholderiales</taxon>
        <taxon>Comamonadaceae</taxon>
        <taxon>Comamonas</taxon>
    </lineage>
</organism>
<dbReference type="OrthoDB" id="115186at2"/>
<sequence>MSLHRAPSFWRRALHGLVLSLSLLLLACGGRVDLMGAVPEDEANEVLAVLLKAEVNAVKTPGKDGLVGVQVSSQQVGQALQVLRDNGLPRERYAGMGQVFKKEGLISSPLEERARYVYALSQELSGTLSKIDGVLYARVHVVLPERGVAGEPGVPSTAAVFIKHQEGRDLELLQPQIRRLVTNSIPGLSPERVSIVFVSAPAAEEAAASPPLAHVMGIGVSADAAARLQALLWGLVIALLLALGAAGWLTWRFALPAWKDGKKAAGGLQTAQGAQHGTA</sequence>
<dbReference type="KEGG" id="cof:FOZ74_09040"/>
<dbReference type="Gene3D" id="3.30.300.30">
    <property type="match status" value="1"/>
</dbReference>
<dbReference type="GO" id="GO:0009306">
    <property type="term" value="P:protein secretion"/>
    <property type="evidence" value="ECO:0007669"/>
    <property type="project" value="InterPro"/>
</dbReference>
<evidence type="ECO:0000256" key="4">
    <source>
        <dbReference type="ARBA" id="ARBA00023136"/>
    </source>
</evidence>
<keyword evidence="5 8" id="KW-0564">Palmitate</keyword>
<keyword evidence="8" id="KW-0812">Transmembrane</keyword>
<name>A0A5B8RY79_9BURK</name>
<dbReference type="PROSITE" id="PS51257">
    <property type="entry name" value="PROKAR_LIPOPROTEIN"/>
    <property type="match status" value="1"/>
</dbReference>
<proteinExistence type="inferred from homology"/>
<dbReference type="InterPro" id="IPR006182">
    <property type="entry name" value="FliF_N_dom"/>
</dbReference>
<dbReference type="Pfam" id="PF01514">
    <property type="entry name" value="YscJ_FliF"/>
    <property type="match status" value="1"/>
</dbReference>
<accession>A0A5B8RY79</accession>
<keyword evidence="8" id="KW-1133">Transmembrane helix</keyword>
<evidence type="ECO:0000256" key="6">
    <source>
        <dbReference type="ARBA" id="ARBA00023237"/>
    </source>
</evidence>
<evidence type="ECO:0000256" key="2">
    <source>
        <dbReference type="ARBA" id="ARBA00009509"/>
    </source>
</evidence>
<evidence type="ECO:0000259" key="9">
    <source>
        <dbReference type="Pfam" id="PF01514"/>
    </source>
</evidence>
<protein>
    <recommendedName>
        <fullName evidence="8">Lipoprotein</fullName>
    </recommendedName>
</protein>
<comment type="similarity">
    <text evidence="2 8">Belongs to the YscJ lipoprotein family.</text>
</comment>
<dbReference type="EMBL" id="CP042344">
    <property type="protein sequence ID" value="QEA13165.1"/>
    <property type="molecule type" value="Genomic_DNA"/>
</dbReference>
<evidence type="ECO:0000313" key="11">
    <source>
        <dbReference type="Proteomes" id="UP000321199"/>
    </source>
</evidence>
<dbReference type="PANTHER" id="PTHR30046">
    <property type="entry name" value="FLAGELLAR M-RING PROTEIN"/>
    <property type="match status" value="1"/>
</dbReference>
<dbReference type="Gene3D" id="3.30.70.1530">
    <property type="entry name" value="Hypothetical protein rpa1041"/>
    <property type="match status" value="1"/>
</dbReference>
<feature type="transmembrane region" description="Helical" evidence="8">
    <location>
        <begin position="230"/>
        <end position="251"/>
    </location>
</feature>
<keyword evidence="4 8" id="KW-0472">Membrane</keyword>
<dbReference type="PRINTS" id="PR01338">
    <property type="entry name" value="TYPE3OMKPROT"/>
</dbReference>
<evidence type="ECO:0000256" key="8">
    <source>
        <dbReference type="RuleBase" id="RU364102"/>
    </source>
</evidence>
<dbReference type="InterPro" id="IPR003282">
    <property type="entry name" value="T3SS_SctJ"/>
</dbReference>
<comment type="subcellular location">
    <subcellularLocation>
        <location evidence="1">Cell outer membrane</location>
        <topology evidence="1">Lipid-anchor</topology>
    </subcellularLocation>
</comment>
<dbReference type="InterPro" id="IPR043427">
    <property type="entry name" value="YscJ/FliF"/>
</dbReference>
<reference evidence="10 11" key="1">
    <citation type="submission" date="2019-07" db="EMBL/GenBank/DDBJ databases">
        <title>Complete genome sequence of Comamonas sp. NLF 7-7 isolated from livestock.</title>
        <authorList>
            <person name="Kim D.H."/>
            <person name="Kim J.G."/>
        </authorList>
    </citation>
    <scope>NUCLEOTIDE SEQUENCE [LARGE SCALE GENOMIC DNA]</scope>
    <source>
        <strain evidence="10 11">NLF 7-7</strain>
    </source>
</reference>
<evidence type="ECO:0000256" key="7">
    <source>
        <dbReference type="ARBA" id="ARBA00023288"/>
    </source>
</evidence>
<keyword evidence="11" id="KW-1185">Reference proteome</keyword>
<evidence type="ECO:0000313" key="10">
    <source>
        <dbReference type="EMBL" id="QEA13165.1"/>
    </source>
</evidence>
<dbReference type="RefSeq" id="WP_146912757.1">
    <property type="nucleotide sequence ID" value="NZ_CP042344.1"/>
</dbReference>
<evidence type="ECO:0000256" key="3">
    <source>
        <dbReference type="ARBA" id="ARBA00022729"/>
    </source>
</evidence>
<dbReference type="PANTHER" id="PTHR30046:SF2">
    <property type="entry name" value="YOP PROTEINS TRANSLOCATION LIPOPROTEIN J"/>
    <property type="match status" value="1"/>
</dbReference>